<organism evidence="1 2">
    <name type="scientific">Georgenia faecalis</name>
    <dbReference type="NCBI Taxonomy" id="2483799"/>
    <lineage>
        <taxon>Bacteria</taxon>
        <taxon>Bacillati</taxon>
        <taxon>Actinomycetota</taxon>
        <taxon>Actinomycetes</taxon>
        <taxon>Micrococcales</taxon>
        <taxon>Bogoriellaceae</taxon>
        <taxon>Georgenia</taxon>
    </lineage>
</organism>
<reference evidence="2" key="1">
    <citation type="journal article" date="2019" name="Int. J. Syst. Evol. Microbiol.">
        <title>The Global Catalogue of Microorganisms (GCM) 10K type strain sequencing project: providing services to taxonomists for standard genome sequencing and annotation.</title>
        <authorList>
            <consortium name="The Broad Institute Genomics Platform"/>
            <consortium name="The Broad Institute Genome Sequencing Center for Infectious Disease"/>
            <person name="Wu L."/>
            <person name="Ma J."/>
        </authorList>
    </citation>
    <scope>NUCLEOTIDE SEQUENCE [LARGE SCALE GENOMIC DNA]</scope>
    <source>
        <strain evidence="2">JCM 3369</strain>
    </source>
</reference>
<dbReference type="EMBL" id="JBHSGF010000004">
    <property type="protein sequence ID" value="MFC4554969.1"/>
    <property type="molecule type" value="Genomic_DNA"/>
</dbReference>
<evidence type="ECO:0000313" key="1">
    <source>
        <dbReference type="EMBL" id="MFC4554969.1"/>
    </source>
</evidence>
<proteinExistence type="predicted"/>
<keyword evidence="2" id="KW-1185">Reference proteome</keyword>
<dbReference type="RefSeq" id="WP_122823981.1">
    <property type="nucleotide sequence ID" value="NZ_CP033325.1"/>
</dbReference>
<evidence type="ECO:0000313" key="2">
    <source>
        <dbReference type="Proteomes" id="UP001595955"/>
    </source>
</evidence>
<comment type="caution">
    <text evidence="1">The sequence shown here is derived from an EMBL/GenBank/DDBJ whole genome shotgun (WGS) entry which is preliminary data.</text>
</comment>
<dbReference type="Proteomes" id="UP001595955">
    <property type="component" value="Unassembled WGS sequence"/>
</dbReference>
<protein>
    <submittedName>
        <fullName evidence="1">Transcriptional regulator</fullName>
    </submittedName>
</protein>
<name>A0ABV9D893_9MICO</name>
<gene>
    <name evidence="1" type="ORF">ACFO3F_06895</name>
</gene>
<sequence length="211" mass="23664">MTRPSQPDLLVLHAVRLLGFADTGAIARRFGLDLAETARTLRVAEERGWVGRASFAGLEGWSLTEEGKAENEAALARERLDADPDDVVGAVYRDFLPLNARLLRATTDWQLKPDRADPFAANDHRDADWDARVLDELAAVRRAMIPLVGRLTRVLTRFDGYDARYSAALQRAWSGAHEWVDRTSVDSCHTVWFQLHEDLLATQGVDRSAER</sequence>
<accession>A0ABV9D893</accession>